<gene>
    <name evidence="1" type="ORF">EXIGUO9Y_360027</name>
</gene>
<dbReference type="EMBL" id="CABWKQ010000030">
    <property type="protein sequence ID" value="VWX37746.1"/>
    <property type="molecule type" value="Genomic_DNA"/>
</dbReference>
<evidence type="ECO:0000313" key="2">
    <source>
        <dbReference type="Proteomes" id="UP000439752"/>
    </source>
</evidence>
<evidence type="ECO:0008006" key="3">
    <source>
        <dbReference type="Google" id="ProtNLM"/>
    </source>
</evidence>
<protein>
    <recommendedName>
        <fullName evidence="3">DUF4003 domain-containing protein</fullName>
    </recommendedName>
</protein>
<evidence type="ECO:0000313" key="1">
    <source>
        <dbReference type="EMBL" id="VWX37746.1"/>
    </source>
</evidence>
<dbReference type="Proteomes" id="UP000439752">
    <property type="component" value="Unassembled WGS sequence"/>
</dbReference>
<keyword evidence="2" id="KW-1185">Reference proteome</keyword>
<organism evidence="1 2">
    <name type="scientific">Exiguobacterium oxidotolerans</name>
    <dbReference type="NCBI Taxonomy" id="223958"/>
    <lineage>
        <taxon>Bacteria</taxon>
        <taxon>Bacillati</taxon>
        <taxon>Bacillota</taxon>
        <taxon>Bacilli</taxon>
        <taxon>Bacillales</taxon>
        <taxon>Bacillales Family XII. Incertae Sedis</taxon>
        <taxon>Exiguobacterium</taxon>
    </lineage>
</organism>
<dbReference type="RefSeq" id="WP_159173703.1">
    <property type="nucleotide sequence ID" value="NZ_LR732312.1"/>
</dbReference>
<name>A0A653IEV9_9BACL</name>
<proteinExistence type="predicted"/>
<accession>A0A653IEV9</accession>
<sequence>MEESTRFLHQLEDVGQYFVSYQDNILIELAFDQTIGHYATEFSTLEQTADYIELHLHSHQTQALLLASKIHAFDASPFERITEMMSIQSFFATHRMTHPANAFSTALLISRLNPSDAHLHRTLSLYRLAKQQHRFIVSPLLGSFFFFQCYKRGEVEHLLARVEDAYDLLKKRFGRAQQTYIVALLFSLLPEDDFEAYVDQLRASRARYRKSHIPLAFHGLLALLGDPAEHASKLDQIVEQLRSDVHFKHRKDLLFLTAVRLYLANHPTLQQLFAQLAPTIDDIATETVPFLLFPIDITDTSHATDGGMVDGGFDGDAGSSSSDA</sequence>
<reference evidence="1 2" key="1">
    <citation type="submission" date="2019-10" db="EMBL/GenBank/DDBJ databases">
        <authorList>
            <person name="Karimi E."/>
        </authorList>
    </citation>
    <scope>NUCLEOTIDE SEQUENCE [LARGE SCALE GENOMIC DNA]</scope>
    <source>
        <strain evidence="1">Exiguobacterium sp. 9Y</strain>
    </source>
</reference>
<dbReference type="AlphaFoldDB" id="A0A653IEV9"/>